<dbReference type="SMART" id="SM00829">
    <property type="entry name" value="PKS_ER"/>
    <property type="match status" value="1"/>
</dbReference>
<evidence type="ECO:0000313" key="2">
    <source>
        <dbReference type="EMBL" id="PND38300.1"/>
    </source>
</evidence>
<dbReference type="InterPro" id="IPR052711">
    <property type="entry name" value="Zinc_ADH-like"/>
</dbReference>
<dbReference type="EMBL" id="POSP01000003">
    <property type="protein sequence ID" value="PND38300.1"/>
    <property type="molecule type" value="Genomic_DNA"/>
</dbReference>
<dbReference type="PANTHER" id="PTHR45033">
    <property type="match status" value="1"/>
</dbReference>
<organism evidence="2 3">
    <name type="scientific">Kinneretia aquatilis</name>
    <dbReference type="NCBI Taxonomy" id="2070761"/>
    <lineage>
        <taxon>Bacteria</taxon>
        <taxon>Pseudomonadati</taxon>
        <taxon>Pseudomonadota</taxon>
        <taxon>Betaproteobacteria</taxon>
        <taxon>Burkholderiales</taxon>
        <taxon>Sphaerotilaceae</taxon>
        <taxon>Roseateles</taxon>
    </lineage>
</organism>
<sequence length="339" mass="35800">MNQQFQIRIKDAKAQLQAHTGAAPHEPAAGQVLLQVSAASLNYRDLLTLQGAASGAARDGLVPLSDAVGTVLAVGDGVRGWQVGDRASPNFFPAWVDGRFDPSHLQQALGGGNTDGVLSQKLLVSAQSLVAPAAHLSDEEAATLPCAGLTAWHAMFERGQVQAGETVLVQGTGGVALFGLQLAAAVGARVIVTSSSHAKLERARQLGAWATIHYGETPDWDQQVLSLTEGLGADHILELGGPDTYDRSIRAVASGGRIAQIGVLSGFNARPDIQSLQFKNARIDGICVGSVAQLRRLNQFMAQHRIRPVIDRVFDFEDSPAAYTHLASGQHFGKLVICL</sequence>
<dbReference type="Proteomes" id="UP000235916">
    <property type="component" value="Unassembled WGS sequence"/>
</dbReference>
<dbReference type="AlphaFoldDB" id="A0A2N8KXX2"/>
<gene>
    <name evidence="2" type="ORF">C1O66_12720</name>
</gene>
<reference evidence="2 3" key="1">
    <citation type="submission" date="2018-01" db="EMBL/GenBank/DDBJ databases">
        <title>Draft genome sequence of Paucibacter aquatile CR182 isolated from freshwater of the Nakdong River.</title>
        <authorList>
            <person name="Choi A."/>
            <person name="Chung E.J."/>
        </authorList>
    </citation>
    <scope>NUCLEOTIDE SEQUENCE [LARGE SCALE GENOMIC DNA]</scope>
    <source>
        <strain evidence="2 3">CR182</strain>
    </source>
</reference>
<evidence type="ECO:0000313" key="3">
    <source>
        <dbReference type="Proteomes" id="UP000235916"/>
    </source>
</evidence>
<dbReference type="GO" id="GO:0016491">
    <property type="term" value="F:oxidoreductase activity"/>
    <property type="evidence" value="ECO:0007669"/>
    <property type="project" value="InterPro"/>
</dbReference>
<comment type="caution">
    <text evidence="2">The sequence shown here is derived from an EMBL/GenBank/DDBJ whole genome shotgun (WGS) entry which is preliminary data.</text>
</comment>
<dbReference type="InterPro" id="IPR011032">
    <property type="entry name" value="GroES-like_sf"/>
</dbReference>
<name>A0A2N8KXX2_9BURK</name>
<dbReference type="CDD" id="cd08276">
    <property type="entry name" value="MDR7"/>
    <property type="match status" value="1"/>
</dbReference>
<dbReference type="InterPro" id="IPR013149">
    <property type="entry name" value="ADH-like_C"/>
</dbReference>
<dbReference type="Gene3D" id="3.40.50.720">
    <property type="entry name" value="NAD(P)-binding Rossmann-like Domain"/>
    <property type="match status" value="1"/>
</dbReference>
<dbReference type="Gene3D" id="3.90.180.10">
    <property type="entry name" value="Medium-chain alcohol dehydrogenases, catalytic domain"/>
    <property type="match status" value="1"/>
</dbReference>
<dbReference type="OrthoDB" id="9787435at2"/>
<dbReference type="SUPFAM" id="SSF51735">
    <property type="entry name" value="NAD(P)-binding Rossmann-fold domains"/>
    <property type="match status" value="1"/>
</dbReference>
<evidence type="ECO:0000259" key="1">
    <source>
        <dbReference type="SMART" id="SM00829"/>
    </source>
</evidence>
<dbReference type="InterPro" id="IPR020843">
    <property type="entry name" value="ER"/>
</dbReference>
<accession>A0A2N8KXX2</accession>
<proteinExistence type="predicted"/>
<feature type="domain" description="Enoyl reductase (ER)" evidence="1">
    <location>
        <begin position="13"/>
        <end position="337"/>
    </location>
</feature>
<dbReference type="InterPro" id="IPR013154">
    <property type="entry name" value="ADH-like_N"/>
</dbReference>
<dbReference type="PANTHER" id="PTHR45033:SF2">
    <property type="entry name" value="ZINC-TYPE ALCOHOL DEHYDROGENASE-LIKE PROTEIN C1773.06C"/>
    <property type="match status" value="1"/>
</dbReference>
<dbReference type="Pfam" id="PF00107">
    <property type="entry name" value="ADH_zinc_N"/>
    <property type="match status" value="1"/>
</dbReference>
<dbReference type="SUPFAM" id="SSF50129">
    <property type="entry name" value="GroES-like"/>
    <property type="match status" value="1"/>
</dbReference>
<dbReference type="RefSeq" id="WP_102768220.1">
    <property type="nucleotide sequence ID" value="NZ_POSP01000003.1"/>
</dbReference>
<dbReference type="InterPro" id="IPR036291">
    <property type="entry name" value="NAD(P)-bd_dom_sf"/>
</dbReference>
<keyword evidence="3" id="KW-1185">Reference proteome</keyword>
<protein>
    <submittedName>
        <fullName evidence="2">NAD(P)-dependent alcohol dehydrogenase</fullName>
    </submittedName>
</protein>
<dbReference type="Pfam" id="PF08240">
    <property type="entry name" value="ADH_N"/>
    <property type="match status" value="1"/>
</dbReference>